<dbReference type="InterPro" id="IPR052469">
    <property type="entry name" value="MEIOB"/>
</dbReference>
<dbReference type="GO" id="GO:0000712">
    <property type="term" value="P:resolution of meiotic recombination intermediates"/>
    <property type="evidence" value="ECO:0007669"/>
    <property type="project" value="TreeGrafter"/>
</dbReference>
<gene>
    <name evidence="2" type="ORF">N0V87_007150</name>
</gene>
<proteinExistence type="predicted"/>
<dbReference type="EMBL" id="JAPEUV010000083">
    <property type="protein sequence ID" value="KAJ4334097.1"/>
    <property type="molecule type" value="Genomic_DNA"/>
</dbReference>
<evidence type="ECO:0000313" key="2">
    <source>
        <dbReference type="EMBL" id="KAJ4334097.1"/>
    </source>
</evidence>
<feature type="compositionally biased region" description="Polar residues" evidence="1">
    <location>
        <begin position="1"/>
        <end position="21"/>
    </location>
</feature>
<feature type="region of interest" description="Disordered" evidence="1">
    <location>
        <begin position="1"/>
        <end position="22"/>
    </location>
</feature>
<sequence>MPASSSIQSYFTSSPNKNSDGFTADEVQSVLQPRGASAVNAWTPTIDYEEADLGSLEPGPRRLHLQGRIVNFYDIAKPSKRHKAAQGYIKIMLADDSGVLTVRLWYANAEYRLRLGQLVTVWTVHVSNSSEHNALAPNSAPLFTTIFPEGERHCHFMVHENSDAGTQFRRPFNCRDSRALPGLMTLRSFTDGGYDVDEPKLLVCVKSIGARKRYINRNGTTSELLTLGIFDDTADASLTLYAGLCDSAPIFQPSKSVLLISNPGWRIEKTAKLSLNANSRVDIDPDIGDARRLRALAQRLTKREHVNPPFPAIDVSCYENSPVRALYDFADIDDFARANPREQLLGYVSCIITSLNIVVPYKRNMLLSAECCGIAVFANATTITCKQCDKYVELRINPRILGPVLDETGQIGSGKLVLSDRAWAELLGRTASQLVDTDLEVLRYLEQRLLFLRVTMGFALTLDDEIGRLAIWCVKS</sequence>
<comment type="caution">
    <text evidence="2">The sequence shown here is derived from an EMBL/GenBank/DDBJ whole genome shotgun (WGS) entry which is preliminary data.</text>
</comment>
<accession>A0A9W8WW86</accession>
<dbReference type="PANTHER" id="PTHR21166">
    <property type="entry name" value="CELL DIVISION CONTROL PROTEIN 24 OB DOMAIN-CONTAINING PROTEIN-RELATED"/>
    <property type="match status" value="1"/>
</dbReference>
<name>A0A9W8WW86_9PLEO</name>
<dbReference type="OrthoDB" id="3248508at2759"/>
<dbReference type="GO" id="GO:0003697">
    <property type="term" value="F:single-stranded DNA binding"/>
    <property type="evidence" value="ECO:0007669"/>
    <property type="project" value="TreeGrafter"/>
</dbReference>
<protein>
    <submittedName>
        <fullName evidence="2">Uncharacterized protein</fullName>
    </submittedName>
</protein>
<dbReference type="Proteomes" id="UP001140562">
    <property type="component" value="Unassembled WGS sequence"/>
</dbReference>
<reference evidence="2" key="1">
    <citation type="submission" date="2022-10" db="EMBL/GenBank/DDBJ databases">
        <title>Tapping the CABI collections for fungal endophytes: first genome assemblies for Collariella, Neodidymelliopsis, Ascochyta clinopodiicola, Didymella pomorum, Didymosphaeria variabile, Neocosmospora piperis and Neocucurbitaria cava.</title>
        <authorList>
            <person name="Hill R."/>
        </authorList>
    </citation>
    <scope>NUCLEOTIDE SEQUENCE</scope>
    <source>
        <strain evidence="2">IMI 360193</strain>
    </source>
</reference>
<evidence type="ECO:0000256" key="1">
    <source>
        <dbReference type="SAM" id="MobiDB-lite"/>
    </source>
</evidence>
<keyword evidence="3" id="KW-1185">Reference proteome</keyword>
<dbReference type="SUPFAM" id="SSF50249">
    <property type="entry name" value="Nucleic acid-binding proteins"/>
    <property type="match status" value="2"/>
</dbReference>
<organism evidence="2 3">
    <name type="scientific">Didymella glomerata</name>
    <dbReference type="NCBI Taxonomy" id="749621"/>
    <lineage>
        <taxon>Eukaryota</taxon>
        <taxon>Fungi</taxon>
        <taxon>Dikarya</taxon>
        <taxon>Ascomycota</taxon>
        <taxon>Pezizomycotina</taxon>
        <taxon>Dothideomycetes</taxon>
        <taxon>Pleosporomycetidae</taxon>
        <taxon>Pleosporales</taxon>
        <taxon>Pleosporineae</taxon>
        <taxon>Didymellaceae</taxon>
        <taxon>Didymella</taxon>
    </lineage>
</organism>
<dbReference type="InterPro" id="IPR012340">
    <property type="entry name" value="NA-bd_OB-fold"/>
</dbReference>
<dbReference type="GO" id="GO:0008310">
    <property type="term" value="F:single-stranded DNA 3'-5' DNA exonuclease activity"/>
    <property type="evidence" value="ECO:0007669"/>
    <property type="project" value="TreeGrafter"/>
</dbReference>
<dbReference type="AlphaFoldDB" id="A0A9W8WW86"/>
<dbReference type="PANTHER" id="PTHR21166:SF2">
    <property type="entry name" value="CELL DIVISION CONTROL PROTEIN 24 OB DOMAIN-CONTAINING PROTEIN-RELATED"/>
    <property type="match status" value="1"/>
</dbReference>
<evidence type="ECO:0000313" key="3">
    <source>
        <dbReference type="Proteomes" id="UP001140562"/>
    </source>
</evidence>